<sequence length="267" mass="29624">MATETKRSSVKLKSGAPDGSSKGKVDSSAVKKKPPADSKMKSVSTVTKSEVKSRSTSSSSKTITKTTTKVREKKVYSLPGQKHDPPEQTEFFMIWLIGILAQLLSIWFLASYCISWRTGVLLLSEMTVVLVDYNNSFLSLSFVHLDVFKLVPEHSGPGLETLTQPPPRHLGFFEFCQRLSELTPPECSEVADRRLSELTPPECSEVADRPFRRELPPDRCLTRFHARFLSEKLAVAWGSRAAFQASVCDTVCTVGLTDPPSSCFDPF</sequence>
<feature type="transmembrane region" description="Helical" evidence="2">
    <location>
        <begin position="92"/>
        <end position="114"/>
    </location>
</feature>
<gene>
    <name evidence="3" type="ORF">KK1_025807</name>
</gene>
<dbReference type="Gramene" id="C.cajan_25799.t">
    <property type="protein sequence ID" value="C.cajan_25799.t"/>
    <property type="gene ID" value="C.cajan_25799"/>
</dbReference>
<dbReference type="EMBL" id="KQ483425">
    <property type="protein sequence ID" value="KYP52330.1"/>
    <property type="molecule type" value="Genomic_DNA"/>
</dbReference>
<feature type="compositionally biased region" description="Low complexity" evidence="1">
    <location>
        <begin position="41"/>
        <end position="65"/>
    </location>
</feature>
<keyword evidence="4" id="KW-1185">Reference proteome</keyword>
<evidence type="ECO:0000313" key="3">
    <source>
        <dbReference type="EMBL" id="KYP52330.1"/>
    </source>
</evidence>
<dbReference type="Proteomes" id="UP000075243">
    <property type="component" value="Unassembled WGS sequence"/>
</dbReference>
<organism evidence="3 4">
    <name type="scientific">Cajanus cajan</name>
    <name type="common">Pigeon pea</name>
    <name type="synonym">Cajanus indicus</name>
    <dbReference type="NCBI Taxonomy" id="3821"/>
    <lineage>
        <taxon>Eukaryota</taxon>
        <taxon>Viridiplantae</taxon>
        <taxon>Streptophyta</taxon>
        <taxon>Embryophyta</taxon>
        <taxon>Tracheophyta</taxon>
        <taxon>Spermatophyta</taxon>
        <taxon>Magnoliopsida</taxon>
        <taxon>eudicotyledons</taxon>
        <taxon>Gunneridae</taxon>
        <taxon>Pentapetalae</taxon>
        <taxon>rosids</taxon>
        <taxon>fabids</taxon>
        <taxon>Fabales</taxon>
        <taxon>Fabaceae</taxon>
        <taxon>Papilionoideae</taxon>
        <taxon>50 kb inversion clade</taxon>
        <taxon>NPAAA clade</taxon>
        <taxon>indigoferoid/millettioid clade</taxon>
        <taxon>Phaseoleae</taxon>
        <taxon>Cajanus</taxon>
    </lineage>
</organism>
<feature type="region of interest" description="Disordered" evidence="1">
    <location>
        <begin position="1"/>
        <end position="65"/>
    </location>
</feature>
<keyword evidence="2" id="KW-1133">Transmembrane helix</keyword>
<keyword evidence="2" id="KW-0472">Membrane</keyword>
<dbReference type="AlphaFoldDB" id="A0A151SBY1"/>
<name>A0A151SBY1_CAJCA</name>
<evidence type="ECO:0000313" key="4">
    <source>
        <dbReference type="Proteomes" id="UP000075243"/>
    </source>
</evidence>
<reference evidence="3" key="1">
    <citation type="journal article" date="2012" name="Nat. Biotechnol.">
        <title>Draft genome sequence of pigeonpea (Cajanus cajan), an orphan legume crop of resource-poor farmers.</title>
        <authorList>
            <person name="Varshney R.K."/>
            <person name="Chen W."/>
            <person name="Li Y."/>
            <person name="Bharti A.K."/>
            <person name="Saxena R.K."/>
            <person name="Schlueter J.A."/>
            <person name="Donoghue M.T."/>
            <person name="Azam S."/>
            <person name="Fan G."/>
            <person name="Whaley A.M."/>
            <person name="Farmer A.D."/>
            <person name="Sheridan J."/>
            <person name="Iwata A."/>
            <person name="Tuteja R."/>
            <person name="Penmetsa R.V."/>
            <person name="Wu W."/>
            <person name="Upadhyaya H.D."/>
            <person name="Yang S.P."/>
            <person name="Shah T."/>
            <person name="Saxena K.B."/>
            <person name="Michael T."/>
            <person name="McCombie W.R."/>
            <person name="Yang B."/>
            <person name="Zhang G."/>
            <person name="Yang H."/>
            <person name="Wang J."/>
            <person name="Spillane C."/>
            <person name="Cook D.R."/>
            <person name="May G.D."/>
            <person name="Xu X."/>
            <person name="Jackson S.A."/>
        </authorList>
    </citation>
    <scope>NUCLEOTIDE SEQUENCE [LARGE SCALE GENOMIC DNA]</scope>
</reference>
<evidence type="ECO:0000256" key="1">
    <source>
        <dbReference type="SAM" id="MobiDB-lite"/>
    </source>
</evidence>
<proteinExistence type="predicted"/>
<protein>
    <submittedName>
        <fullName evidence="3">Uncharacterized protein</fullName>
    </submittedName>
</protein>
<keyword evidence="2" id="KW-0812">Transmembrane</keyword>
<evidence type="ECO:0000256" key="2">
    <source>
        <dbReference type="SAM" id="Phobius"/>
    </source>
</evidence>
<accession>A0A151SBY1</accession>